<dbReference type="InterPro" id="IPR015943">
    <property type="entry name" value="WD40/YVTN_repeat-like_dom_sf"/>
</dbReference>
<dbReference type="EMBL" id="DYXM01000106">
    <property type="protein sequence ID" value="HJE90480.1"/>
    <property type="molecule type" value="Genomic_DNA"/>
</dbReference>
<sequence>MRINRAVRGRHRASGLAALAGAVVLGVSGCATSHLEEFNSVEMGDATPEILPTETDPAGQVTDLDSPVAGAVSLDDGGVALQLDDPDRVEFGHISGGKFVSDEQVELPDDALPIVASSDGVLVGSAEGIGRATADGGYEPIGDTGPVTAVAELEDGRILTGHADGTVAVRTSDGGENARLESLEGIDQLAASGNVGFAVSRADTTVASVYPDSNEIGPVLRPGKAAGVAATTDDGWAAVSDTTGNALMIFDADPLRLHQMFPVGKAPWAVATAPGTSIVWVALSGENRVVAIDISSGQGREVASLDTVSAPHSMSVAEDGSLVVGSADGSGAQIISPEEQKLP</sequence>
<reference evidence="1" key="2">
    <citation type="submission" date="2021-09" db="EMBL/GenBank/DDBJ databases">
        <authorList>
            <person name="Gilroy R."/>
        </authorList>
    </citation>
    <scope>NUCLEOTIDE SEQUENCE</scope>
    <source>
        <strain evidence="1">ChiGjej1B1-18357</strain>
    </source>
</reference>
<dbReference type="AlphaFoldDB" id="A0A921F3A0"/>
<dbReference type="PROSITE" id="PS51257">
    <property type="entry name" value="PROKAR_LIPOPROTEIN"/>
    <property type="match status" value="1"/>
</dbReference>
<accession>A0A921F3A0</accession>
<comment type="caution">
    <text evidence="1">The sequence shown here is derived from an EMBL/GenBank/DDBJ whole genome shotgun (WGS) entry which is preliminary data.</text>
</comment>
<dbReference type="SUPFAM" id="SSF75011">
    <property type="entry name" value="3-carboxy-cis,cis-mucoante lactonizing enzyme"/>
    <property type="match status" value="1"/>
</dbReference>
<dbReference type="RefSeq" id="WP_303911553.1">
    <property type="nucleotide sequence ID" value="NZ_DYXM01000106.1"/>
</dbReference>
<protein>
    <submittedName>
        <fullName evidence="1">Uncharacterized protein</fullName>
    </submittedName>
</protein>
<evidence type="ECO:0000313" key="2">
    <source>
        <dbReference type="Proteomes" id="UP000776650"/>
    </source>
</evidence>
<dbReference type="Proteomes" id="UP000776650">
    <property type="component" value="Unassembled WGS sequence"/>
</dbReference>
<dbReference type="InterPro" id="IPR051200">
    <property type="entry name" value="Host-pathogen_enzymatic-act"/>
</dbReference>
<evidence type="ECO:0000313" key="1">
    <source>
        <dbReference type="EMBL" id="HJE90480.1"/>
    </source>
</evidence>
<dbReference type="PANTHER" id="PTHR47197:SF3">
    <property type="entry name" value="DIHYDRO-HEME D1 DEHYDROGENASE"/>
    <property type="match status" value="1"/>
</dbReference>
<organism evidence="1 2">
    <name type="scientific">Dietzia timorensis</name>
    <dbReference type="NCBI Taxonomy" id="499555"/>
    <lineage>
        <taxon>Bacteria</taxon>
        <taxon>Bacillati</taxon>
        <taxon>Actinomycetota</taxon>
        <taxon>Actinomycetes</taxon>
        <taxon>Mycobacteriales</taxon>
        <taxon>Dietziaceae</taxon>
        <taxon>Dietzia</taxon>
    </lineage>
</organism>
<gene>
    <name evidence="1" type="ORF">K8V11_05675</name>
</gene>
<name>A0A921F3A0_9ACTN</name>
<dbReference type="PANTHER" id="PTHR47197">
    <property type="entry name" value="PROTEIN NIRF"/>
    <property type="match status" value="1"/>
</dbReference>
<proteinExistence type="predicted"/>
<dbReference type="Gene3D" id="2.130.10.10">
    <property type="entry name" value="YVTN repeat-like/Quinoprotein amine dehydrogenase"/>
    <property type="match status" value="1"/>
</dbReference>
<reference evidence="1" key="1">
    <citation type="journal article" date="2021" name="PeerJ">
        <title>Extensive microbial diversity within the chicken gut microbiome revealed by metagenomics and culture.</title>
        <authorList>
            <person name="Gilroy R."/>
            <person name="Ravi A."/>
            <person name="Getino M."/>
            <person name="Pursley I."/>
            <person name="Horton D.L."/>
            <person name="Alikhan N.F."/>
            <person name="Baker D."/>
            <person name="Gharbi K."/>
            <person name="Hall N."/>
            <person name="Watson M."/>
            <person name="Adriaenssens E.M."/>
            <person name="Foster-Nyarko E."/>
            <person name="Jarju S."/>
            <person name="Secka A."/>
            <person name="Antonio M."/>
            <person name="Oren A."/>
            <person name="Chaudhuri R.R."/>
            <person name="La Ragione R."/>
            <person name="Hildebrand F."/>
            <person name="Pallen M.J."/>
        </authorList>
    </citation>
    <scope>NUCLEOTIDE SEQUENCE</scope>
    <source>
        <strain evidence="1">ChiGjej1B1-18357</strain>
    </source>
</reference>